<gene>
    <name evidence="1" type="primary">AVEN_11169_1</name>
    <name evidence="1" type="ORF">CEXT_435341</name>
</gene>
<comment type="caution">
    <text evidence="1">The sequence shown here is derived from an EMBL/GenBank/DDBJ whole genome shotgun (WGS) entry which is preliminary data.</text>
</comment>
<evidence type="ECO:0000313" key="1">
    <source>
        <dbReference type="EMBL" id="GIY34101.1"/>
    </source>
</evidence>
<accession>A0AAV4SLJ0</accession>
<dbReference type="Proteomes" id="UP001054945">
    <property type="component" value="Unassembled WGS sequence"/>
</dbReference>
<sequence length="279" mass="31929">MHRPHTKRVGSRLRKLKSKTKGLSGKLCSRDLQKCLHGKTQNANESFNGTLWQRVSKEVFVWLKTVKLRAYDAAIQFNEGYMGCLKVSEKLNIENPGFFTPKGYKHLDNLRIQESKRLSTAYQLTKFGSKQPMLLFYVQVANSLNVAEIHGISEMFGTRVSIEKLRERNSPNVFEDRASGITNLRNRLLNIIRSNPTPNFTRTQSYQPKQSNSSYSDVVANRTEIVQQSDYKQSPLLQWENQESKAAPHSLHLGSRAIQNFGAFRARHNDKLPRLTGGY</sequence>
<dbReference type="AlphaFoldDB" id="A0AAV4SLJ0"/>
<proteinExistence type="predicted"/>
<dbReference type="EMBL" id="BPLR01009722">
    <property type="protein sequence ID" value="GIY34101.1"/>
    <property type="molecule type" value="Genomic_DNA"/>
</dbReference>
<keyword evidence="2" id="KW-1185">Reference proteome</keyword>
<reference evidence="1 2" key="1">
    <citation type="submission" date="2021-06" db="EMBL/GenBank/DDBJ databases">
        <title>Caerostris extrusa draft genome.</title>
        <authorList>
            <person name="Kono N."/>
            <person name="Arakawa K."/>
        </authorList>
    </citation>
    <scope>NUCLEOTIDE SEQUENCE [LARGE SCALE GENOMIC DNA]</scope>
</reference>
<protein>
    <submittedName>
        <fullName evidence="1">Uncharacterized protein</fullName>
    </submittedName>
</protein>
<evidence type="ECO:0000313" key="2">
    <source>
        <dbReference type="Proteomes" id="UP001054945"/>
    </source>
</evidence>
<organism evidence="1 2">
    <name type="scientific">Caerostris extrusa</name>
    <name type="common">Bark spider</name>
    <name type="synonym">Caerostris bankana</name>
    <dbReference type="NCBI Taxonomy" id="172846"/>
    <lineage>
        <taxon>Eukaryota</taxon>
        <taxon>Metazoa</taxon>
        <taxon>Ecdysozoa</taxon>
        <taxon>Arthropoda</taxon>
        <taxon>Chelicerata</taxon>
        <taxon>Arachnida</taxon>
        <taxon>Araneae</taxon>
        <taxon>Araneomorphae</taxon>
        <taxon>Entelegynae</taxon>
        <taxon>Araneoidea</taxon>
        <taxon>Araneidae</taxon>
        <taxon>Caerostris</taxon>
    </lineage>
</organism>
<name>A0AAV4SLJ0_CAEEX</name>